<dbReference type="EMBL" id="FZNR01000001">
    <property type="protein sequence ID" value="SNR28228.1"/>
    <property type="molecule type" value="Genomic_DNA"/>
</dbReference>
<name>A0A238V1W6_9ACTN</name>
<dbReference type="Gene3D" id="3.20.170.20">
    <property type="entry name" value="Protein of unknown function DUF952"/>
    <property type="match status" value="1"/>
</dbReference>
<dbReference type="Pfam" id="PF06108">
    <property type="entry name" value="DUF952"/>
    <property type="match status" value="1"/>
</dbReference>
<organism evidence="1 2">
    <name type="scientific">Actinoplanes regularis</name>
    <dbReference type="NCBI Taxonomy" id="52697"/>
    <lineage>
        <taxon>Bacteria</taxon>
        <taxon>Bacillati</taxon>
        <taxon>Actinomycetota</taxon>
        <taxon>Actinomycetes</taxon>
        <taxon>Micromonosporales</taxon>
        <taxon>Micromonosporaceae</taxon>
        <taxon>Actinoplanes</taxon>
    </lineage>
</organism>
<sequence>MIFHLCPRSVWESVSDSYSGDTLETEGFIHCSDPEWVHVPATLRFRGRTDLVLLEIDPDKIDVPVVWEDGSPPDPSGRQFPHVYGPLPVAAVVAVHEFQPLSDGSFAPFPLRTDRQE</sequence>
<evidence type="ECO:0000313" key="1">
    <source>
        <dbReference type="EMBL" id="SNR28228.1"/>
    </source>
</evidence>
<accession>A0A238V1W6</accession>
<reference evidence="1 2" key="1">
    <citation type="submission" date="2017-06" db="EMBL/GenBank/DDBJ databases">
        <authorList>
            <person name="Kim H.J."/>
            <person name="Triplett B.A."/>
        </authorList>
    </citation>
    <scope>NUCLEOTIDE SEQUENCE [LARGE SCALE GENOMIC DNA]</scope>
    <source>
        <strain evidence="1 2">DSM 43151</strain>
    </source>
</reference>
<proteinExistence type="predicted"/>
<dbReference type="PANTHER" id="PTHR34129">
    <property type="entry name" value="BLR1139 PROTEIN"/>
    <property type="match status" value="1"/>
</dbReference>
<dbReference type="RefSeq" id="WP_089291290.1">
    <property type="nucleotide sequence ID" value="NZ_BOMU01000006.1"/>
</dbReference>
<dbReference type="AlphaFoldDB" id="A0A238V1W6"/>
<protein>
    <submittedName>
        <fullName evidence="1">Uncharacterized conserved protein, DUF952 family</fullName>
    </submittedName>
</protein>
<keyword evidence="2" id="KW-1185">Reference proteome</keyword>
<dbReference type="InterPro" id="IPR009297">
    <property type="entry name" value="DUF952"/>
</dbReference>
<dbReference type="SUPFAM" id="SSF56399">
    <property type="entry name" value="ADP-ribosylation"/>
    <property type="match status" value="1"/>
</dbReference>
<evidence type="ECO:0000313" key="2">
    <source>
        <dbReference type="Proteomes" id="UP000198415"/>
    </source>
</evidence>
<gene>
    <name evidence="1" type="ORF">SAMN06264365_101522</name>
</gene>
<dbReference type="Proteomes" id="UP000198415">
    <property type="component" value="Unassembled WGS sequence"/>
</dbReference>
<dbReference type="PANTHER" id="PTHR34129:SF1">
    <property type="entry name" value="DUF952 DOMAIN-CONTAINING PROTEIN"/>
    <property type="match status" value="1"/>
</dbReference>
<dbReference type="OrthoDB" id="5638018at2"/>